<dbReference type="Pfam" id="PF02016">
    <property type="entry name" value="Peptidase_S66"/>
    <property type="match status" value="1"/>
</dbReference>
<comment type="caution">
    <text evidence="6">The sequence shown here is derived from an EMBL/GenBank/DDBJ whole genome shotgun (WGS) entry which is preliminary data.</text>
</comment>
<dbReference type="Pfam" id="PF17676">
    <property type="entry name" value="Peptidase_S66C"/>
    <property type="match status" value="1"/>
</dbReference>
<dbReference type="AlphaFoldDB" id="A0A0C2S4Y0"/>
<evidence type="ECO:0000256" key="1">
    <source>
        <dbReference type="ARBA" id="ARBA00010233"/>
    </source>
</evidence>
<dbReference type="Gene3D" id="3.50.30.60">
    <property type="entry name" value="LD-carboxypeptidase A C-terminal domain-like"/>
    <property type="match status" value="1"/>
</dbReference>
<keyword evidence="2" id="KW-0378">Hydrolase</keyword>
<dbReference type="SUPFAM" id="SSF52317">
    <property type="entry name" value="Class I glutamine amidotransferase-like"/>
    <property type="match status" value="1"/>
</dbReference>
<evidence type="ECO:0000256" key="2">
    <source>
        <dbReference type="ARBA" id="ARBA00022801"/>
    </source>
</evidence>
<evidence type="ECO:0000256" key="3">
    <source>
        <dbReference type="PIRSR" id="PIRSR028757-1"/>
    </source>
</evidence>
<dbReference type="InterPro" id="IPR027478">
    <property type="entry name" value="LdcA_N"/>
</dbReference>
<dbReference type="GO" id="GO:0016787">
    <property type="term" value="F:hydrolase activity"/>
    <property type="evidence" value="ECO:0007669"/>
    <property type="project" value="UniProtKB-KW"/>
</dbReference>
<dbReference type="InterPro" id="IPR040449">
    <property type="entry name" value="Peptidase_S66_N"/>
</dbReference>
<organism evidence="6 7">
    <name type="scientific">Jeotgalibacillus campisalis</name>
    <dbReference type="NCBI Taxonomy" id="220754"/>
    <lineage>
        <taxon>Bacteria</taxon>
        <taxon>Bacillati</taxon>
        <taxon>Bacillota</taxon>
        <taxon>Bacilli</taxon>
        <taxon>Bacillales</taxon>
        <taxon>Caryophanaceae</taxon>
        <taxon>Jeotgalibacillus</taxon>
    </lineage>
</organism>
<dbReference type="CDD" id="cd07062">
    <property type="entry name" value="Peptidase_S66_mccF_like"/>
    <property type="match status" value="1"/>
</dbReference>
<keyword evidence="7" id="KW-1185">Reference proteome</keyword>
<dbReference type="PANTHER" id="PTHR30237:SF5">
    <property type="entry name" value="CARBOXYPEPTIDASE VC_A0337-RELATED"/>
    <property type="match status" value="1"/>
</dbReference>
<dbReference type="InterPro" id="IPR027461">
    <property type="entry name" value="Carboxypeptidase_A_C_sf"/>
</dbReference>
<evidence type="ECO:0000313" key="7">
    <source>
        <dbReference type="Proteomes" id="UP000031972"/>
    </source>
</evidence>
<dbReference type="EMBL" id="JXRR01000010">
    <property type="protein sequence ID" value="KIL49064.1"/>
    <property type="molecule type" value="Genomic_DNA"/>
</dbReference>
<dbReference type="Gene3D" id="3.40.50.10740">
    <property type="entry name" value="Class I glutamine amidotransferase-like"/>
    <property type="match status" value="1"/>
</dbReference>
<feature type="active site" description="Charge relay system" evidence="3">
    <location>
        <position position="308"/>
    </location>
</feature>
<dbReference type="SUPFAM" id="SSF141986">
    <property type="entry name" value="LD-carboxypeptidase A C-terminal domain-like"/>
    <property type="match status" value="1"/>
</dbReference>
<evidence type="ECO:0000259" key="5">
    <source>
        <dbReference type="Pfam" id="PF17676"/>
    </source>
</evidence>
<evidence type="ECO:0000313" key="6">
    <source>
        <dbReference type="EMBL" id="KIL49064.1"/>
    </source>
</evidence>
<dbReference type="InterPro" id="IPR003507">
    <property type="entry name" value="S66_fam"/>
</dbReference>
<dbReference type="PIRSF" id="PIRSF028757">
    <property type="entry name" value="LD-carboxypeptidase"/>
    <property type="match status" value="1"/>
</dbReference>
<feature type="domain" description="LD-carboxypeptidase C-terminal" evidence="5">
    <location>
        <begin position="201"/>
        <end position="323"/>
    </location>
</feature>
<comment type="similarity">
    <text evidence="1">Belongs to the peptidase S66 family.</text>
</comment>
<feature type="domain" description="LD-carboxypeptidase N-terminal" evidence="4">
    <location>
        <begin position="13"/>
        <end position="130"/>
    </location>
</feature>
<feature type="active site" description="Nucleophile" evidence="3">
    <location>
        <position position="110"/>
    </location>
</feature>
<dbReference type="RefSeq" id="WP_041055849.1">
    <property type="nucleotide sequence ID" value="NZ_JXRR01000010.1"/>
</dbReference>
<dbReference type="Proteomes" id="UP000031972">
    <property type="component" value="Unassembled WGS sequence"/>
</dbReference>
<evidence type="ECO:0000259" key="4">
    <source>
        <dbReference type="Pfam" id="PF02016"/>
    </source>
</evidence>
<dbReference type="InterPro" id="IPR029062">
    <property type="entry name" value="Class_I_gatase-like"/>
</dbReference>
<feature type="active site" description="Charge relay system" evidence="3">
    <location>
        <position position="241"/>
    </location>
</feature>
<proteinExistence type="inferred from homology"/>
<reference evidence="6 7" key="1">
    <citation type="submission" date="2015-01" db="EMBL/GenBank/DDBJ databases">
        <title>Jeotgalibacillus campisalis genome sequencing.</title>
        <authorList>
            <person name="Goh K.M."/>
            <person name="Chan K.-G."/>
            <person name="Yaakop A.S."/>
            <person name="Ee R."/>
            <person name="Gan H.M."/>
            <person name="Chan C.S."/>
        </authorList>
    </citation>
    <scope>NUCLEOTIDE SEQUENCE [LARGE SCALE GENOMIC DNA]</scope>
    <source>
        <strain evidence="6 7">SF-57</strain>
    </source>
</reference>
<dbReference type="OrthoDB" id="9807329at2"/>
<gene>
    <name evidence="6" type="ORF">KR50_10990</name>
</gene>
<name>A0A0C2S4Y0_9BACL</name>
<protein>
    <submittedName>
        <fullName evidence="6">Peptidase S66</fullName>
    </submittedName>
</protein>
<dbReference type="PANTHER" id="PTHR30237">
    <property type="entry name" value="MURAMOYLTETRAPEPTIDE CARBOXYPEPTIDASE"/>
    <property type="match status" value="1"/>
</dbReference>
<dbReference type="InterPro" id="IPR040921">
    <property type="entry name" value="Peptidase_S66C"/>
</dbReference>
<accession>A0A0C2S4Y0</accession>
<sequence length="337" mass="37501">MIYYPLLAKGETIGISAPSSGAPEALHYVVRESTLRMNKRGFQTVIGETVWSQNKAASAPAKLRAKEFNSMMKEQSIDHLIPIWGGELLIEMLEYTDFKKLDKKWILGYSDTSVLLLAITLKTGLATAHGPNFVDVRGEQMDETTAKWMEVLATKEGDSIVQKASSKYQKEWDHANPTSCIFHLTENTEWKTISGEEESFNGRLLGGCLDVIRHLVGTPYGDVAGFREQFTLGEPVVWYFENDQMNTTELRRILVQMKLAGWFNECAGIMFGRSAANGPVDNYEVKDVYLALAEELGIPIVYDIDCGHQPPQMTFINGAVAEVTAGKGTGKVKQSFK</sequence>
<dbReference type="PATRIC" id="fig|220754.4.peg.1119"/>